<feature type="transmembrane region" description="Helical" evidence="1">
    <location>
        <begin position="32"/>
        <end position="51"/>
    </location>
</feature>
<feature type="non-terminal residue" evidence="2">
    <location>
        <position position="58"/>
    </location>
</feature>
<gene>
    <name evidence="2" type="ORF">BDN70DRAFT_989773</name>
</gene>
<organism evidence="2 3">
    <name type="scientific">Pholiota conissans</name>
    <dbReference type="NCBI Taxonomy" id="109636"/>
    <lineage>
        <taxon>Eukaryota</taxon>
        <taxon>Fungi</taxon>
        <taxon>Dikarya</taxon>
        <taxon>Basidiomycota</taxon>
        <taxon>Agaricomycotina</taxon>
        <taxon>Agaricomycetes</taxon>
        <taxon>Agaricomycetidae</taxon>
        <taxon>Agaricales</taxon>
        <taxon>Agaricineae</taxon>
        <taxon>Strophariaceae</taxon>
        <taxon>Pholiota</taxon>
    </lineage>
</organism>
<reference evidence="2" key="1">
    <citation type="submission" date="2020-11" db="EMBL/GenBank/DDBJ databases">
        <authorList>
            <consortium name="DOE Joint Genome Institute"/>
            <person name="Ahrendt S."/>
            <person name="Riley R."/>
            <person name="Andreopoulos W."/>
            <person name="Labutti K."/>
            <person name="Pangilinan J."/>
            <person name="Ruiz-Duenas F.J."/>
            <person name="Barrasa J.M."/>
            <person name="Sanchez-Garcia M."/>
            <person name="Camarero S."/>
            <person name="Miyauchi S."/>
            <person name="Serrano A."/>
            <person name="Linde D."/>
            <person name="Babiker R."/>
            <person name="Drula E."/>
            <person name="Ayuso-Fernandez I."/>
            <person name="Pacheco R."/>
            <person name="Padilla G."/>
            <person name="Ferreira P."/>
            <person name="Barriuso J."/>
            <person name="Kellner H."/>
            <person name="Castanera R."/>
            <person name="Alfaro M."/>
            <person name="Ramirez L."/>
            <person name="Pisabarro A.G."/>
            <person name="Kuo A."/>
            <person name="Tritt A."/>
            <person name="Lipzen A."/>
            <person name="He G."/>
            <person name="Yan M."/>
            <person name="Ng V."/>
            <person name="Cullen D."/>
            <person name="Martin F."/>
            <person name="Rosso M.-N."/>
            <person name="Henrissat B."/>
            <person name="Hibbett D."/>
            <person name="Martinez A.T."/>
            <person name="Grigoriev I.V."/>
        </authorList>
    </citation>
    <scope>NUCLEOTIDE SEQUENCE</scope>
    <source>
        <strain evidence="2">CIRM-BRFM 674</strain>
    </source>
</reference>
<evidence type="ECO:0000313" key="3">
    <source>
        <dbReference type="Proteomes" id="UP000807469"/>
    </source>
</evidence>
<dbReference type="AlphaFoldDB" id="A0A9P5ZB23"/>
<evidence type="ECO:0000313" key="2">
    <source>
        <dbReference type="EMBL" id="KAF9484136.1"/>
    </source>
</evidence>
<name>A0A9P5ZB23_9AGAR</name>
<comment type="caution">
    <text evidence="2">The sequence shown here is derived from an EMBL/GenBank/DDBJ whole genome shotgun (WGS) entry which is preliminary data.</text>
</comment>
<protein>
    <submittedName>
        <fullName evidence="2">Uncharacterized protein</fullName>
    </submittedName>
</protein>
<proteinExistence type="predicted"/>
<dbReference type="Proteomes" id="UP000807469">
    <property type="component" value="Unassembled WGS sequence"/>
</dbReference>
<keyword evidence="1" id="KW-1133">Transmembrane helix</keyword>
<accession>A0A9P5ZB23</accession>
<keyword evidence="1" id="KW-0812">Transmembrane</keyword>
<keyword evidence="3" id="KW-1185">Reference proteome</keyword>
<dbReference type="EMBL" id="MU155146">
    <property type="protein sequence ID" value="KAF9484136.1"/>
    <property type="molecule type" value="Genomic_DNA"/>
</dbReference>
<evidence type="ECO:0000256" key="1">
    <source>
        <dbReference type="SAM" id="Phobius"/>
    </source>
</evidence>
<keyword evidence="1" id="KW-0472">Membrane</keyword>
<sequence>MLSEIAHFVSLGHPSVTTARLHLVCCFFSRRYVVIIWCSILLCTTTFLNLLRQRMLPG</sequence>